<evidence type="ECO:0000256" key="10">
    <source>
        <dbReference type="ARBA" id="ARBA00046608"/>
    </source>
</evidence>
<keyword evidence="5" id="KW-0808">Transferase</keyword>
<evidence type="ECO:0000256" key="5">
    <source>
        <dbReference type="ARBA" id="ARBA00022679"/>
    </source>
</evidence>
<dbReference type="Pfam" id="PF02504">
    <property type="entry name" value="FA_synthesis"/>
    <property type="match status" value="1"/>
</dbReference>
<dbReference type="GO" id="GO:0008654">
    <property type="term" value="P:phospholipid biosynthetic process"/>
    <property type="evidence" value="ECO:0007669"/>
    <property type="project" value="UniProtKB-KW"/>
</dbReference>
<dbReference type="InterPro" id="IPR012281">
    <property type="entry name" value="Phospholipid_synth_PlsX-like"/>
</dbReference>
<comment type="subunit">
    <text evidence="10">Homodimer. Probably interacts with PlsY.</text>
</comment>
<gene>
    <name evidence="11" type="ORF">METZ01_LOCUS68098</name>
</gene>
<feature type="non-terminal residue" evidence="11">
    <location>
        <position position="1"/>
    </location>
</feature>
<dbReference type="InterPro" id="IPR003664">
    <property type="entry name" value="FA_synthesis"/>
</dbReference>
<keyword evidence="3" id="KW-0963">Cytoplasm</keyword>
<feature type="non-terminal residue" evidence="11">
    <location>
        <position position="224"/>
    </location>
</feature>
<evidence type="ECO:0000256" key="2">
    <source>
        <dbReference type="ARBA" id="ARBA00004496"/>
    </source>
</evidence>
<dbReference type="Gene3D" id="3.40.718.10">
    <property type="entry name" value="Isopropylmalate Dehydrogenase"/>
    <property type="match status" value="1"/>
</dbReference>
<evidence type="ECO:0000256" key="4">
    <source>
        <dbReference type="ARBA" id="ARBA00022516"/>
    </source>
</evidence>
<dbReference type="SUPFAM" id="SSF53659">
    <property type="entry name" value="Isocitrate/Isopropylmalate dehydrogenase-like"/>
    <property type="match status" value="1"/>
</dbReference>
<sequence length="224" mass="23167">VQISNTNQNMTGITEKITSIALDAMGGDHGPKVMIPAALKAINNGEVAISLVGDQATIQIELDKYPKPPEHLINIVPSEGIVQEGESPALAYRTKPKASVFVSAGIVKMGKADGFVSMGSTGASIAAATVVYGTLDGIDRGALGGPVVGYASNTVIIDLGTNVDTKPGLLVDFAALGNVMSKLIYENDNPRIALLSVGSEEGKGNSLVKETTELFNAIDLNFIG</sequence>
<keyword evidence="8" id="KW-1208">Phospholipid metabolism</keyword>
<dbReference type="GO" id="GO:0043811">
    <property type="term" value="F:phosphate:acyl-[acyl carrier protein] acyltransferase activity"/>
    <property type="evidence" value="ECO:0007669"/>
    <property type="project" value="UniProtKB-EC"/>
</dbReference>
<dbReference type="PANTHER" id="PTHR30100">
    <property type="entry name" value="FATTY ACID/PHOSPHOLIPID SYNTHESIS PROTEIN PLSX"/>
    <property type="match status" value="1"/>
</dbReference>
<dbReference type="AlphaFoldDB" id="A0A381THK4"/>
<evidence type="ECO:0000256" key="3">
    <source>
        <dbReference type="ARBA" id="ARBA00022490"/>
    </source>
</evidence>
<keyword evidence="7" id="KW-0594">Phospholipid biosynthesis</keyword>
<dbReference type="PANTHER" id="PTHR30100:SF1">
    <property type="entry name" value="PHOSPHATE ACYLTRANSFERASE"/>
    <property type="match status" value="1"/>
</dbReference>
<reference evidence="11" key="1">
    <citation type="submission" date="2018-05" db="EMBL/GenBank/DDBJ databases">
        <authorList>
            <person name="Lanie J.A."/>
            <person name="Ng W.-L."/>
            <person name="Kazmierczak K.M."/>
            <person name="Andrzejewski T.M."/>
            <person name="Davidsen T.M."/>
            <person name="Wayne K.J."/>
            <person name="Tettelin H."/>
            <person name="Glass J.I."/>
            <person name="Rusch D."/>
            <person name="Podicherti R."/>
            <person name="Tsui H.-C.T."/>
            <person name="Winkler M.E."/>
        </authorList>
    </citation>
    <scope>NUCLEOTIDE SEQUENCE</scope>
</reference>
<dbReference type="GO" id="GO:0005737">
    <property type="term" value="C:cytoplasm"/>
    <property type="evidence" value="ECO:0007669"/>
    <property type="project" value="UniProtKB-SubCell"/>
</dbReference>
<dbReference type="HAMAP" id="MF_00019">
    <property type="entry name" value="PlsX"/>
    <property type="match status" value="1"/>
</dbReference>
<protein>
    <recommendedName>
        <fullName evidence="9">phosphate acyltransferase</fullName>
        <ecNumber evidence="9">2.3.1.274</ecNumber>
    </recommendedName>
</protein>
<dbReference type="EC" id="2.3.1.274" evidence="9"/>
<keyword evidence="4" id="KW-0444">Lipid biosynthesis</keyword>
<evidence type="ECO:0000313" key="11">
    <source>
        <dbReference type="EMBL" id="SVA15244.1"/>
    </source>
</evidence>
<organism evidence="11">
    <name type="scientific">marine metagenome</name>
    <dbReference type="NCBI Taxonomy" id="408172"/>
    <lineage>
        <taxon>unclassified sequences</taxon>
        <taxon>metagenomes</taxon>
        <taxon>ecological metagenomes</taxon>
    </lineage>
</organism>
<proteinExistence type="inferred from homology"/>
<evidence type="ECO:0000256" key="9">
    <source>
        <dbReference type="ARBA" id="ARBA00024069"/>
    </source>
</evidence>
<keyword evidence="6" id="KW-0443">Lipid metabolism</keyword>
<evidence type="ECO:0000256" key="1">
    <source>
        <dbReference type="ARBA" id="ARBA00001232"/>
    </source>
</evidence>
<dbReference type="GO" id="GO:0006633">
    <property type="term" value="P:fatty acid biosynthetic process"/>
    <property type="evidence" value="ECO:0007669"/>
    <property type="project" value="InterPro"/>
</dbReference>
<dbReference type="EMBL" id="UINC01004563">
    <property type="protein sequence ID" value="SVA15244.1"/>
    <property type="molecule type" value="Genomic_DNA"/>
</dbReference>
<name>A0A381THK4_9ZZZZ</name>
<comment type="catalytic activity">
    <reaction evidence="1">
        <text>a fatty acyl-[ACP] + phosphate = an acyl phosphate + holo-[ACP]</text>
        <dbReference type="Rhea" id="RHEA:42292"/>
        <dbReference type="Rhea" id="RHEA-COMP:9685"/>
        <dbReference type="Rhea" id="RHEA-COMP:14125"/>
        <dbReference type="ChEBI" id="CHEBI:43474"/>
        <dbReference type="ChEBI" id="CHEBI:59918"/>
        <dbReference type="ChEBI" id="CHEBI:64479"/>
        <dbReference type="ChEBI" id="CHEBI:138651"/>
        <dbReference type="EC" id="2.3.1.274"/>
    </reaction>
</comment>
<evidence type="ECO:0000256" key="6">
    <source>
        <dbReference type="ARBA" id="ARBA00023098"/>
    </source>
</evidence>
<comment type="subcellular location">
    <subcellularLocation>
        <location evidence="2">Cytoplasm</location>
    </subcellularLocation>
</comment>
<evidence type="ECO:0000256" key="8">
    <source>
        <dbReference type="ARBA" id="ARBA00023264"/>
    </source>
</evidence>
<evidence type="ECO:0000256" key="7">
    <source>
        <dbReference type="ARBA" id="ARBA00023209"/>
    </source>
</evidence>
<accession>A0A381THK4</accession>